<proteinExistence type="predicted"/>
<comment type="caution">
    <text evidence="2">The sequence shown here is derived from an EMBL/GenBank/DDBJ whole genome shotgun (WGS) entry which is preliminary data.</text>
</comment>
<organism evidence="2 3">
    <name type="scientific">Dryococelus australis</name>
    <dbReference type="NCBI Taxonomy" id="614101"/>
    <lineage>
        <taxon>Eukaryota</taxon>
        <taxon>Metazoa</taxon>
        <taxon>Ecdysozoa</taxon>
        <taxon>Arthropoda</taxon>
        <taxon>Hexapoda</taxon>
        <taxon>Insecta</taxon>
        <taxon>Pterygota</taxon>
        <taxon>Neoptera</taxon>
        <taxon>Polyneoptera</taxon>
        <taxon>Phasmatodea</taxon>
        <taxon>Verophasmatodea</taxon>
        <taxon>Anareolatae</taxon>
        <taxon>Phasmatidae</taxon>
        <taxon>Eurycanthinae</taxon>
        <taxon>Dryococelus</taxon>
    </lineage>
</organism>
<feature type="region of interest" description="Disordered" evidence="1">
    <location>
        <begin position="241"/>
        <end position="313"/>
    </location>
</feature>
<reference evidence="2 3" key="1">
    <citation type="submission" date="2023-02" db="EMBL/GenBank/DDBJ databases">
        <title>LHISI_Scaffold_Assembly.</title>
        <authorList>
            <person name="Stuart O.P."/>
            <person name="Cleave R."/>
            <person name="Magrath M.J.L."/>
            <person name="Mikheyev A.S."/>
        </authorList>
    </citation>
    <scope>NUCLEOTIDE SEQUENCE [LARGE SCALE GENOMIC DNA]</scope>
    <source>
        <strain evidence="2">Daus_M_001</strain>
        <tissue evidence="2">Leg muscle</tissue>
    </source>
</reference>
<name>A0ABQ9HBG6_9NEOP</name>
<sequence length="378" mass="43201">MKLRHREWRRGSRRILRTYPPRDRMWEMEANGITWIKLPRKCKSMKCKKKYLEKIGEDNCIDVFTKIHDIPTKNEQDIFLQGLIDIQDIKRRYARKESPRTARLPSRRTGVDSRRGRSLIFACANRARRCRWSADFLGDLPFPHPFIAVVMHTHIPSHSSTLKPSTDILPPPPCFANEGGCVIPLHSGEELSDPHLICTCLVVVNGTILTPRHFLRKPPDVSRKCHLDALVTKSAPLQVTANHNKPQNGWGNPNPSTPIIDGEEDDLFPREPPEMKPAQRGNTRGNVKQNRNSDNPARLHHTKCTQQQQPTSKQLFPTHRILNIMEVKQPLTQRIPVAHASKMAFLPTICRGGIRLPASGYLPANQQHSQYGIFRSKQ</sequence>
<protein>
    <submittedName>
        <fullName evidence="2">Uncharacterized protein</fullName>
    </submittedName>
</protein>
<accession>A0ABQ9HBG6</accession>
<evidence type="ECO:0000256" key="1">
    <source>
        <dbReference type="SAM" id="MobiDB-lite"/>
    </source>
</evidence>
<gene>
    <name evidence="2" type="ORF">PR048_018114</name>
</gene>
<feature type="compositionally biased region" description="Polar residues" evidence="1">
    <location>
        <begin position="241"/>
        <end position="254"/>
    </location>
</feature>
<evidence type="ECO:0000313" key="3">
    <source>
        <dbReference type="Proteomes" id="UP001159363"/>
    </source>
</evidence>
<evidence type="ECO:0000313" key="2">
    <source>
        <dbReference type="EMBL" id="KAJ8881628.1"/>
    </source>
</evidence>
<dbReference type="EMBL" id="JARBHB010000006">
    <property type="protein sequence ID" value="KAJ8881628.1"/>
    <property type="molecule type" value="Genomic_DNA"/>
</dbReference>
<feature type="compositionally biased region" description="Polar residues" evidence="1">
    <location>
        <begin position="304"/>
        <end position="313"/>
    </location>
</feature>
<feature type="compositionally biased region" description="Polar residues" evidence="1">
    <location>
        <begin position="280"/>
        <end position="295"/>
    </location>
</feature>
<keyword evidence="3" id="KW-1185">Reference proteome</keyword>
<dbReference type="Proteomes" id="UP001159363">
    <property type="component" value="Chromosome 5"/>
</dbReference>